<dbReference type="PANTHER" id="PTHR39166">
    <property type="entry name" value="BLL1166 PROTEIN"/>
    <property type="match status" value="1"/>
</dbReference>
<dbReference type="PANTHER" id="PTHR39166:SF1">
    <property type="entry name" value="BLL1166 PROTEIN"/>
    <property type="match status" value="1"/>
</dbReference>
<name>A0A0F5FTY1_9HYPH</name>
<proteinExistence type="predicted"/>
<keyword evidence="2" id="KW-1185">Reference proteome</keyword>
<organism evidence="1 2">
    <name type="scientific">Devosia geojensis</name>
    <dbReference type="NCBI Taxonomy" id="443610"/>
    <lineage>
        <taxon>Bacteria</taxon>
        <taxon>Pseudomonadati</taxon>
        <taxon>Pseudomonadota</taxon>
        <taxon>Alphaproteobacteria</taxon>
        <taxon>Hyphomicrobiales</taxon>
        <taxon>Devosiaceae</taxon>
        <taxon>Devosia</taxon>
    </lineage>
</organism>
<evidence type="ECO:0008006" key="3">
    <source>
        <dbReference type="Google" id="ProtNLM"/>
    </source>
</evidence>
<dbReference type="AlphaFoldDB" id="A0A0F5FTY1"/>
<accession>A0A0F5FTY1</accession>
<dbReference type="STRING" id="443610.VE25_07955"/>
<sequence>MTRRRCLSSVETARAEDHLRYSGAGETAQRAVLDGIIRAEPTLMRVLETLRDIDLPDHLLVAGALYNAVWNHLTGRPALAGVKDIDVAYFDASNLSWEVEDMIIKRLDGLFGDLPVPVEARNPARVHLWFPQKFGTPFPPLSSAGETLTRYASKTHAVGARLGADGRLTILAPFGLDDLFSFRMVPNHALDNRKTHETKSARATSIWPQVTVVPW</sequence>
<gene>
    <name evidence="1" type="ORF">VE25_07955</name>
</gene>
<dbReference type="InterPro" id="IPR009267">
    <property type="entry name" value="NTP_transf_6"/>
</dbReference>
<evidence type="ECO:0000313" key="2">
    <source>
        <dbReference type="Proteomes" id="UP000033632"/>
    </source>
</evidence>
<dbReference type="OrthoDB" id="9805247at2"/>
<dbReference type="Pfam" id="PF06042">
    <property type="entry name" value="NTP_transf_6"/>
    <property type="match status" value="1"/>
</dbReference>
<comment type="caution">
    <text evidence="1">The sequence shown here is derived from an EMBL/GenBank/DDBJ whole genome shotgun (WGS) entry which is preliminary data.</text>
</comment>
<evidence type="ECO:0000313" key="1">
    <source>
        <dbReference type="EMBL" id="KKB12331.1"/>
    </source>
</evidence>
<dbReference type="PATRIC" id="fig|443610.3.peg.4161"/>
<protein>
    <recommendedName>
        <fullName evidence="3">Nucleotidyltransferase family protein</fullName>
    </recommendedName>
</protein>
<dbReference type="EMBL" id="JZEX01000084">
    <property type="protein sequence ID" value="KKB12331.1"/>
    <property type="molecule type" value="Genomic_DNA"/>
</dbReference>
<dbReference type="Proteomes" id="UP000033632">
    <property type="component" value="Unassembled WGS sequence"/>
</dbReference>
<reference evidence="1 2" key="1">
    <citation type="submission" date="2015-03" db="EMBL/GenBank/DDBJ databases">
        <authorList>
            <person name="Hassan Y.I."/>
            <person name="Lepp D."/>
            <person name="Li X.-Z."/>
            <person name="Zhou T."/>
        </authorList>
    </citation>
    <scope>NUCLEOTIDE SEQUENCE [LARGE SCALE GENOMIC DNA]</scope>
    <source>
        <strain evidence="1 2">BD-c194</strain>
    </source>
</reference>